<evidence type="ECO:0000313" key="1">
    <source>
        <dbReference type="EMBL" id="PNT77205.1"/>
    </source>
</evidence>
<name>A0A2K2DSE9_BRADI</name>
<dbReference type="InParanoid" id="A0A2K2DSE9"/>
<protein>
    <submittedName>
        <fullName evidence="1 2">Uncharacterized protein</fullName>
    </submittedName>
</protein>
<evidence type="ECO:0000313" key="3">
    <source>
        <dbReference type="Proteomes" id="UP000008810"/>
    </source>
</evidence>
<sequence length="81" mass="9687">MIQFGRLVRTLFDRLASSSFQAYLFWSRPEGENYICLTDAGGYRCYYLQLYASYMQDYFSSNINYFRFKILLLSFVSYVGF</sequence>
<proteinExistence type="predicted"/>
<dbReference type="Proteomes" id="UP000008810">
    <property type="component" value="Chromosome 1"/>
</dbReference>
<keyword evidence="3" id="KW-1185">Reference proteome</keyword>
<reference evidence="1 2" key="1">
    <citation type="journal article" date="2010" name="Nature">
        <title>Genome sequencing and analysis of the model grass Brachypodium distachyon.</title>
        <authorList>
            <consortium name="International Brachypodium Initiative"/>
        </authorList>
    </citation>
    <scope>NUCLEOTIDE SEQUENCE [LARGE SCALE GENOMIC DNA]</scope>
    <source>
        <strain evidence="1 2">Bd21</strain>
    </source>
</reference>
<reference evidence="2" key="3">
    <citation type="submission" date="2018-08" db="UniProtKB">
        <authorList>
            <consortium name="EnsemblPlants"/>
        </authorList>
    </citation>
    <scope>IDENTIFICATION</scope>
    <source>
        <strain evidence="2">cv. Bd21</strain>
    </source>
</reference>
<accession>A0A2K2DSE9</accession>
<reference evidence="1" key="2">
    <citation type="submission" date="2017-06" db="EMBL/GenBank/DDBJ databases">
        <title>WGS assembly of Brachypodium distachyon.</title>
        <authorList>
            <consortium name="The International Brachypodium Initiative"/>
            <person name="Lucas S."/>
            <person name="Harmon-Smith M."/>
            <person name="Lail K."/>
            <person name="Tice H."/>
            <person name="Grimwood J."/>
            <person name="Bruce D."/>
            <person name="Barry K."/>
            <person name="Shu S."/>
            <person name="Lindquist E."/>
            <person name="Wang M."/>
            <person name="Pitluck S."/>
            <person name="Vogel J.P."/>
            <person name="Garvin D.F."/>
            <person name="Mockler T.C."/>
            <person name="Schmutz J."/>
            <person name="Rokhsar D."/>
            <person name="Bevan M.W."/>
        </authorList>
    </citation>
    <scope>NUCLEOTIDE SEQUENCE</scope>
    <source>
        <strain evidence="1">Bd21</strain>
    </source>
</reference>
<organism evidence="1">
    <name type="scientific">Brachypodium distachyon</name>
    <name type="common">Purple false brome</name>
    <name type="synonym">Trachynia distachya</name>
    <dbReference type="NCBI Taxonomy" id="15368"/>
    <lineage>
        <taxon>Eukaryota</taxon>
        <taxon>Viridiplantae</taxon>
        <taxon>Streptophyta</taxon>
        <taxon>Embryophyta</taxon>
        <taxon>Tracheophyta</taxon>
        <taxon>Spermatophyta</taxon>
        <taxon>Magnoliopsida</taxon>
        <taxon>Liliopsida</taxon>
        <taxon>Poales</taxon>
        <taxon>Poaceae</taxon>
        <taxon>BOP clade</taxon>
        <taxon>Pooideae</taxon>
        <taxon>Stipodae</taxon>
        <taxon>Brachypodieae</taxon>
        <taxon>Brachypodium</taxon>
    </lineage>
</organism>
<dbReference type="EnsemblPlants" id="PNT77205">
    <property type="protein sequence ID" value="PNT77205"/>
    <property type="gene ID" value="BRADI_1g59157v3"/>
</dbReference>
<dbReference type="EMBL" id="CM000880">
    <property type="protein sequence ID" value="PNT77205.1"/>
    <property type="molecule type" value="Genomic_DNA"/>
</dbReference>
<evidence type="ECO:0000313" key="2">
    <source>
        <dbReference type="EnsemblPlants" id="PNT77205"/>
    </source>
</evidence>
<dbReference type="AlphaFoldDB" id="A0A2K2DSE9"/>
<dbReference type="Gramene" id="PNT77205">
    <property type="protein sequence ID" value="PNT77205"/>
    <property type="gene ID" value="BRADI_1g59157v3"/>
</dbReference>
<gene>
    <name evidence="1" type="ORF">BRADI_1g59157v3</name>
</gene>